<evidence type="ECO:0008006" key="3">
    <source>
        <dbReference type="Google" id="ProtNLM"/>
    </source>
</evidence>
<dbReference type="SUPFAM" id="SSF52540">
    <property type="entry name" value="P-loop containing nucleoside triphosphate hydrolases"/>
    <property type="match status" value="1"/>
</dbReference>
<dbReference type="Gene3D" id="3.40.50.300">
    <property type="entry name" value="P-loop containing nucleotide triphosphate hydrolases"/>
    <property type="match status" value="1"/>
</dbReference>
<feature type="signal peptide" evidence="1">
    <location>
        <begin position="1"/>
        <end position="15"/>
    </location>
</feature>
<dbReference type="PANTHER" id="PTHR10285">
    <property type="entry name" value="URIDINE KINASE"/>
    <property type="match status" value="1"/>
</dbReference>
<dbReference type="InterPro" id="IPR027417">
    <property type="entry name" value="P-loop_NTPase"/>
</dbReference>
<evidence type="ECO:0000313" key="2">
    <source>
        <dbReference type="EMBL" id="JAS85303.1"/>
    </source>
</evidence>
<dbReference type="EMBL" id="GECU01022403">
    <property type="protein sequence ID" value="JAS85303.1"/>
    <property type="molecule type" value="Transcribed_RNA"/>
</dbReference>
<name>A0A1B6IEI3_9HEMI</name>
<protein>
    <recommendedName>
        <fullName evidence="3">Phosphoribulokinase/uridine kinase domain-containing protein</fullName>
    </recommendedName>
</protein>
<sequence>LALVCVGASVTTTVSDWLVVCVSGITCGGKSTATRSIHLKFPGSVLLRQDDYYLADDDPRHEQLPELGWRNRELMTSIDMSRMRNDIQLVLNRKNATMPLLLLDGFQLYYDHHVTSLCHIKLFFLLSKDACKGRRRRRNRRIPDIDRYFEGYVWPAYLRYREAALGGNPDVVLVDGGADNTTIVEDICARIRQRIQTRRLC</sequence>
<gene>
    <name evidence="2" type="ORF">g.3436</name>
</gene>
<evidence type="ECO:0000256" key="1">
    <source>
        <dbReference type="SAM" id="SignalP"/>
    </source>
</evidence>
<feature type="non-terminal residue" evidence="2">
    <location>
        <position position="1"/>
    </location>
</feature>
<keyword evidence="1" id="KW-0732">Signal</keyword>
<feature type="chain" id="PRO_5012633557" description="Phosphoribulokinase/uridine kinase domain-containing protein" evidence="1">
    <location>
        <begin position="16"/>
        <end position="201"/>
    </location>
</feature>
<dbReference type="AlphaFoldDB" id="A0A1B6IEI3"/>
<proteinExistence type="predicted"/>
<accession>A0A1B6IEI3</accession>
<reference evidence="2" key="1">
    <citation type="submission" date="2015-11" db="EMBL/GenBank/DDBJ databases">
        <title>De novo transcriptome assembly of four potential Pierce s Disease insect vectors from Arizona vineyards.</title>
        <authorList>
            <person name="Tassone E.E."/>
        </authorList>
    </citation>
    <scope>NUCLEOTIDE SEQUENCE</scope>
</reference>
<organism evidence="2">
    <name type="scientific">Homalodisca liturata</name>
    <dbReference type="NCBI Taxonomy" id="320908"/>
    <lineage>
        <taxon>Eukaryota</taxon>
        <taxon>Metazoa</taxon>
        <taxon>Ecdysozoa</taxon>
        <taxon>Arthropoda</taxon>
        <taxon>Hexapoda</taxon>
        <taxon>Insecta</taxon>
        <taxon>Pterygota</taxon>
        <taxon>Neoptera</taxon>
        <taxon>Paraneoptera</taxon>
        <taxon>Hemiptera</taxon>
        <taxon>Auchenorrhyncha</taxon>
        <taxon>Membracoidea</taxon>
        <taxon>Cicadellidae</taxon>
        <taxon>Cicadellinae</taxon>
        <taxon>Proconiini</taxon>
        <taxon>Homalodisca</taxon>
    </lineage>
</organism>